<dbReference type="PANTHER" id="PTHR10794:SF92">
    <property type="entry name" value="EMBRYOGENESIS-ASSOCIATED PROTEIN EMB8"/>
    <property type="match status" value="1"/>
</dbReference>
<evidence type="ECO:0000259" key="5">
    <source>
        <dbReference type="Pfam" id="PF24930"/>
    </source>
</evidence>
<dbReference type="GO" id="GO:0080120">
    <property type="term" value="P:CAAX-box protein maturation"/>
    <property type="evidence" value="ECO:0007669"/>
    <property type="project" value="UniProtKB-ARBA"/>
</dbReference>
<dbReference type="InterPro" id="IPR056652">
    <property type="entry name" value="DUF7750"/>
</dbReference>
<keyword evidence="7" id="KW-1185">Reference proteome</keyword>
<protein>
    <recommendedName>
        <fullName evidence="8">AB hydrolase-1 domain-containing protein</fullName>
    </recommendedName>
</protein>
<feature type="compositionally biased region" description="Low complexity" evidence="2">
    <location>
        <begin position="835"/>
        <end position="848"/>
    </location>
</feature>
<keyword evidence="3" id="KW-0472">Membrane</keyword>
<evidence type="ECO:0000256" key="3">
    <source>
        <dbReference type="SAM" id="Phobius"/>
    </source>
</evidence>
<dbReference type="GO" id="GO:0034338">
    <property type="term" value="F:short-chain carboxylesterase activity"/>
    <property type="evidence" value="ECO:0007669"/>
    <property type="project" value="TreeGrafter"/>
</dbReference>
<evidence type="ECO:0000256" key="2">
    <source>
        <dbReference type="SAM" id="MobiDB-lite"/>
    </source>
</evidence>
<gene>
    <name evidence="6" type="ORF">A4U43_C06F3560</name>
</gene>
<feature type="transmembrane region" description="Helical" evidence="3">
    <location>
        <begin position="1682"/>
        <end position="1704"/>
    </location>
</feature>
<evidence type="ECO:0000313" key="7">
    <source>
        <dbReference type="Proteomes" id="UP000243459"/>
    </source>
</evidence>
<evidence type="ECO:0000259" key="4">
    <source>
        <dbReference type="Pfam" id="PF02517"/>
    </source>
</evidence>
<feature type="region of interest" description="Disordered" evidence="2">
    <location>
        <begin position="933"/>
        <end position="1012"/>
    </location>
</feature>
<comment type="similarity">
    <text evidence="1">Belongs to the AB hydrolase superfamily. AB hydrolase 4 family.</text>
</comment>
<feature type="compositionally biased region" description="Basic and acidic residues" evidence="2">
    <location>
        <begin position="957"/>
        <end position="968"/>
    </location>
</feature>
<feature type="compositionally biased region" description="Polar residues" evidence="2">
    <location>
        <begin position="701"/>
        <end position="720"/>
    </location>
</feature>
<evidence type="ECO:0000256" key="1">
    <source>
        <dbReference type="ARBA" id="ARBA00010884"/>
    </source>
</evidence>
<evidence type="ECO:0000313" key="6">
    <source>
        <dbReference type="EMBL" id="ONK66041.1"/>
    </source>
</evidence>
<reference evidence="7" key="1">
    <citation type="journal article" date="2017" name="Nat. Commun.">
        <title>The asparagus genome sheds light on the origin and evolution of a young Y chromosome.</title>
        <authorList>
            <person name="Harkess A."/>
            <person name="Zhou J."/>
            <person name="Xu C."/>
            <person name="Bowers J.E."/>
            <person name="Van der Hulst R."/>
            <person name="Ayyampalayam S."/>
            <person name="Mercati F."/>
            <person name="Riccardi P."/>
            <person name="McKain M.R."/>
            <person name="Kakrana A."/>
            <person name="Tang H."/>
            <person name="Ray J."/>
            <person name="Groenendijk J."/>
            <person name="Arikit S."/>
            <person name="Mathioni S.M."/>
            <person name="Nakano M."/>
            <person name="Shan H."/>
            <person name="Telgmann-Rauber A."/>
            <person name="Kanno A."/>
            <person name="Yue Z."/>
            <person name="Chen H."/>
            <person name="Li W."/>
            <person name="Chen Y."/>
            <person name="Xu X."/>
            <person name="Zhang Y."/>
            <person name="Luo S."/>
            <person name="Chen H."/>
            <person name="Gao J."/>
            <person name="Mao Z."/>
            <person name="Pires J.C."/>
            <person name="Luo M."/>
            <person name="Kudrna D."/>
            <person name="Wing R.A."/>
            <person name="Meyers B.C."/>
            <person name="Yi K."/>
            <person name="Kong H."/>
            <person name="Lavrijsen P."/>
            <person name="Sunseri F."/>
            <person name="Falavigna A."/>
            <person name="Ye Y."/>
            <person name="Leebens-Mack J.H."/>
            <person name="Chen G."/>
        </authorList>
    </citation>
    <scope>NUCLEOTIDE SEQUENCE [LARGE SCALE GENOMIC DNA]</scope>
    <source>
        <strain evidence="7">cv. DH0086</strain>
    </source>
</reference>
<feature type="compositionally biased region" description="Polar residues" evidence="2">
    <location>
        <begin position="742"/>
        <end position="753"/>
    </location>
</feature>
<dbReference type="PANTHER" id="PTHR10794">
    <property type="entry name" value="ABHYDROLASE DOMAIN-CONTAINING PROTEIN"/>
    <property type="match status" value="1"/>
</dbReference>
<dbReference type="Gene3D" id="3.40.50.1820">
    <property type="entry name" value="alpha/beta hydrolase"/>
    <property type="match status" value="1"/>
</dbReference>
<dbReference type="Pfam" id="PF02517">
    <property type="entry name" value="Rce1-like"/>
    <property type="match status" value="1"/>
</dbReference>
<feature type="transmembrane region" description="Helical" evidence="3">
    <location>
        <begin position="1716"/>
        <end position="1737"/>
    </location>
</feature>
<keyword evidence="3" id="KW-1133">Transmembrane helix</keyword>
<feature type="compositionally biased region" description="Polar residues" evidence="2">
    <location>
        <begin position="993"/>
        <end position="1011"/>
    </location>
</feature>
<dbReference type="Gramene" id="ONK66041">
    <property type="protein sequence ID" value="ONK66041"/>
    <property type="gene ID" value="A4U43_C06F3560"/>
</dbReference>
<dbReference type="SUPFAM" id="SSF53474">
    <property type="entry name" value="alpha/beta-Hydrolases"/>
    <property type="match status" value="1"/>
</dbReference>
<dbReference type="Pfam" id="PF24930">
    <property type="entry name" value="DUF7750"/>
    <property type="match status" value="1"/>
</dbReference>
<feature type="transmembrane region" description="Helical" evidence="3">
    <location>
        <begin position="1597"/>
        <end position="1618"/>
    </location>
</feature>
<feature type="compositionally biased region" description="Polar residues" evidence="2">
    <location>
        <begin position="786"/>
        <end position="798"/>
    </location>
</feature>
<feature type="transmembrane region" description="Helical" evidence="3">
    <location>
        <begin position="1557"/>
        <end position="1577"/>
    </location>
</feature>
<feature type="domain" description="DUF7750" evidence="5">
    <location>
        <begin position="572"/>
        <end position="636"/>
    </location>
</feature>
<name>A0A5P1EN99_ASPOF</name>
<feature type="compositionally biased region" description="Basic and acidic residues" evidence="2">
    <location>
        <begin position="662"/>
        <end position="671"/>
    </location>
</feature>
<dbReference type="InterPro" id="IPR029058">
    <property type="entry name" value="AB_hydrolase_fold"/>
</dbReference>
<proteinExistence type="inferred from homology"/>
<feature type="compositionally biased region" description="Polar residues" evidence="2">
    <location>
        <begin position="943"/>
        <end position="956"/>
    </location>
</feature>
<sequence length="1752" mass="190825">MSLTLSIYPPLNLRIARTRTQIRYRRRSQLRIRSSLDELFKTLISSNPLELIPTALTLASGAALYLTKGRVTDRRPEPVVADWILFTSPTPFNRCVLLRCPSISFEDGEESEKLLRDERHFVNLSRGRILARKDESLEEEEEIGYQRVCVGTEDGGVISLDWPEDLDLGREYGRDATVLIVPGTAEGSMDRDVRRFVVDALRSGCFPVVMNPRGCAGSPLTTARLFTAADSDDICTAIKYVNKSRPWTTLMGVGIGYGANMLTKYLADVGESTPLTAAVCIDNPFDLDEATRSFPHHIAMDQKLTGGLTEILRANKELFQGKAKGFDLPKALLATSVRDFDEAVSMISYGFDNVEEFYSMTSTRELVNKLKVPILFIQSDKEAVPLFSVPRGAIAENPFTSLLLCSSHSSVINIIERSTILWCQQLTIEWLLAVELALLKGRHPLLKDVDITINPSKGLSFINGETSENNVDFQNRNGKIYDSDRWFWSQNDANNGTSLKLTSSNKVNKVLVDQFVNEKNGVGHETSSSNSKSESALGMMHKGEGIKEDINADVPDSSSTIGGDSPTDNDGGQVLQTAAVVMNMLDVTMPGTLDNDQKKKVLTAVERGETLVKALEGAVPDEVRGKLTTAVTEIMHTQGTNLNFDAFRRIGWIHNVTSGKSRSQEKSKETSTTESGQDDSHASDLRKNGPGSDGRIHESTDSVPKSTGISEEKAVQTSVNVEAGTEAGGKLSHPDKSEEANTESAPKSSGTSQEKAAQASANAEALTEAGGKPTQPDKSEEANTLIDENTGQVNQSNVKGDKHSAYEQGLYTGNDIQNSEAGKLDSPAEQNIPTSSTSSGEVSSAGSLDSEEKVEENENDLQKNESKFTQDVMDQNVHTSAKSEESSPQHSSSKPPPISVTQALDALTGFDDSTQMAVNSVFGVIEDMIDQFEKASNEENGDELSTNENHELVNQSEKTEDNKDKSGGEPDVVEPSDSPGDSPKEEESGSYEEIQSNSKKMNDSLTSSANDSIDRAKESNTLFKNLENKSLNKVGRVHNFPLDVAGKQYWQSPYAAYIQRHFSTQLPATKSIDLESTTDLFLDPEEGKWRMVDQSGYSKSTLSESGENHINGRDDSENIIEPSYVIVDNEFSIFNHGSAEEHNSVDDNHDDGEAAFMDLIRNTLLDALKMEVGRKLGRPDLKGLESSLVHDLEQFADTVSEEVVHNIGLNLDPFPESDDTDSLKFGTIDANHIIKTISSAVSNSSHLRKVLPVGVVVGSSLASLRTYFQVVSSHDDDQNKDIRESIHVQESSYVKGSETKKVISAGVKYQHVDSGKLINRGCEKLQTDGLNSGGIMVGAVTAAIGASALLAHHEQKEILEQDMSVAFNEKGPHEGDTKLEDSMQEKTHNNMVSSLSEKVMSVASPVVPTKNGGQVDQERLVAILAELGQKGGALRLVGKVALLWGGIRGAMSLTDRLISFLHIADCPLPHRILGFVGMVLVLWSPVVIPLLPTIIQCWTTKTSNSIVTYACIVGLYVAITILVVLWGKRIRGYENPLQQYGLEFTSVSRVYDFCKGLAGGILIVLCIHSVNALLGYARLSLAVLPPSEGALALLNAYANMLVLAVRGAITAIGISLVEEILFRSWLAEEIAVDLGYYRAILISGIAFSLSQRSLPSVPGLLLLSLALFGMKQRTQGNLSASIGMRVGIMTTNFILQTGGFLTYWPKTPLWLASTHPWHPFDGAVGLGSCAILAILFYPKPPQTKEISTEVNE</sequence>
<dbReference type="GO" id="GO:0004175">
    <property type="term" value="F:endopeptidase activity"/>
    <property type="evidence" value="ECO:0007669"/>
    <property type="project" value="UniProtKB-ARBA"/>
</dbReference>
<feature type="transmembrane region" description="Helical" evidence="3">
    <location>
        <begin position="1472"/>
        <end position="1494"/>
    </location>
</feature>
<feature type="compositionally biased region" description="Low complexity" evidence="2">
    <location>
        <begin position="754"/>
        <end position="769"/>
    </location>
</feature>
<dbReference type="GO" id="GO:0047372">
    <property type="term" value="F:monoacylglycerol lipase activity"/>
    <property type="evidence" value="ECO:0007669"/>
    <property type="project" value="TreeGrafter"/>
</dbReference>
<accession>A0A5P1EN99</accession>
<dbReference type="InterPro" id="IPR003675">
    <property type="entry name" value="Rce1/LyrA-like_dom"/>
</dbReference>
<organism evidence="6 7">
    <name type="scientific">Asparagus officinalis</name>
    <name type="common">Garden asparagus</name>
    <dbReference type="NCBI Taxonomy" id="4686"/>
    <lineage>
        <taxon>Eukaryota</taxon>
        <taxon>Viridiplantae</taxon>
        <taxon>Streptophyta</taxon>
        <taxon>Embryophyta</taxon>
        <taxon>Tracheophyta</taxon>
        <taxon>Spermatophyta</taxon>
        <taxon>Magnoliopsida</taxon>
        <taxon>Liliopsida</taxon>
        <taxon>Asparagales</taxon>
        <taxon>Asparagaceae</taxon>
        <taxon>Asparagoideae</taxon>
        <taxon>Asparagus</taxon>
    </lineage>
</organism>
<feature type="compositionally biased region" description="Basic and acidic residues" evidence="2">
    <location>
        <begin position="678"/>
        <end position="687"/>
    </location>
</feature>
<feature type="region of interest" description="Disordered" evidence="2">
    <location>
        <begin position="658"/>
        <end position="901"/>
    </location>
</feature>
<dbReference type="Proteomes" id="UP000243459">
    <property type="component" value="Chromosome 6"/>
</dbReference>
<feature type="transmembrane region" description="Helical" evidence="3">
    <location>
        <begin position="1330"/>
        <end position="1351"/>
    </location>
</feature>
<feature type="compositionally biased region" description="Polar residues" evidence="2">
    <location>
        <begin position="869"/>
        <end position="879"/>
    </location>
</feature>
<dbReference type="EMBL" id="CM007386">
    <property type="protein sequence ID" value="ONK66041.1"/>
    <property type="molecule type" value="Genomic_DNA"/>
</dbReference>
<feature type="domain" description="CAAX prenyl protease 2/Lysostaphin resistance protein A-like" evidence="4">
    <location>
        <begin position="1605"/>
        <end position="1685"/>
    </location>
</feature>
<feature type="transmembrane region" description="Helical" evidence="3">
    <location>
        <begin position="1506"/>
        <end position="1527"/>
    </location>
</feature>
<evidence type="ECO:0008006" key="8">
    <source>
        <dbReference type="Google" id="ProtNLM"/>
    </source>
</evidence>
<dbReference type="OMA" id="GYFPVVM"/>
<dbReference type="InterPro" id="IPR050960">
    <property type="entry name" value="AB_hydrolase_4_sf"/>
</dbReference>
<keyword evidence="3" id="KW-0812">Transmembrane</keyword>